<dbReference type="EMBL" id="MN740351">
    <property type="protein sequence ID" value="QHU02042.1"/>
    <property type="molecule type" value="Genomic_DNA"/>
</dbReference>
<reference evidence="1" key="1">
    <citation type="journal article" date="2020" name="Nature">
        <title>Giant virus diversity and host interactions through global metagenomics.</title>
        <authorList>
            <person name="Schulz F."/>
            <person name="Roux S."/>
            <person name="Paez-Espino D."/>
            <person name="Jungbluth S."/>
            <person name="Walsh D.A."/>
            <person name="Denef V.J."/>
            <person name="McMahon K.D."/>
            <person name="Konstantinidis K.T."/>
            <person name="Eloe-Fadrosh E.A."/>
            <person name="Kyrpides N.C."/>
            <person name="Woyke T."/>
        </authorList>
    </citation>
    <scope>NUCLEOTIDE SEQUENCE</scope>
    <source>
        <strain evidence="1">GVMAG-M-3300025880-56</strain>
    </source>
</reference>
<accession>A0A6C0J8S4</accession>
<evidence type="ECO:0000313" key="1">
    <source>
        <dbReference type="EMBL" id="QHU02042.1"/>
    </source>
</evidence>
<name>A0A6C0J8S4_9ZZZZ</name>
<protein>
    <submittedName>
        <fullName evidence="1">Uncharacterized protein</fullName>
    </submittedName>
</protein>
<dbReference type="AlphaFoldDB" id="A0A6C0J8S4"/>
<proteinExistence type="predicted"/>
<organism evidence="1">
    <name type="scientific">viral metagenome</name>
    <dbReference type="NCBI Taxonomy" id="1070528"/>
    <lineage>
        <taxon>unclassified sequences</taxon>
        <taxon>metagenomes</taxon>
        <taxon>organismal metagenomes</taxon>
    </lineage>
</organism>
<sequence length="177" mass="20742">MKSLFTICVGHIQDKNIAWFIALKTNSFTHKRVKGRIINQYSPEELRFILEEDDTKIENYKCSIRASSDDGVDILLYTKKLKIYIEKRRRTSIYAIFRSSTHGTIYIIDVMFYNTFHKTSLDKICGIDVVLGYFPHTISEYILQGFSNKNKDIVCLFKKLKNTSVHTSRKNIRTTLR</sequence>